<dbReference type="Proteomes" id="UP000190667">
    <property type="component" value="Unassembled WGS sequence"/>
</dbReference>
<dbReference type="AlphaFoldDB" id="A0A1S8YJV6"/>
<keyword evidence="1" id="KW-1133">Transmembrane helix</keyword>
<sequence>MQSSLIVPPGKIRKVPPPLKQLIISVNKQAMPASSIIWRTNMVEIGIVATSMVCLVGLFF</sequence>
<feature type="transmembrane region" description="Helical" evidence="1">
    <location>
        <begin position="36"/>
        <end position="59"/>
    </location>
</feature>
<keyword evidence="3" id="KW-1185">Reference proteome</keyword>
<proteinExistence type="predicted"/>
<comment type="caution">
    <text evidence="2">The sequence shown here is derived from an EMBL/GenBank/DDBJ whole genome shotgun (WGS) entry which is preliminary data.</text>
</comment>
<reference evidence="2 3" key="1">
    <citation type="submission" date="2016-12" db="EMBL/GenBank/DDBJ databases">
        <title>Izhakiella australiana sp. nov. of genus Izhakiella isolated from Australian desert.</title>
        <authorList>
            <person name="Ji M."/>
        </authorList>
    </citation>
    <scope>NUCLEOTIDE SEQUENCE [LARGE SCALE GENOMIC DNA]</scope>
    <source>
        <strain evidence="2 3">D4N98</strain>
    </source>
</reference>
<name>A0A1S8YJV6_9GAMM</name>
<keyword evidence="1" id="KW-0812">Transmembrane</keyword>
<dbReference type="EMBL" id="MRUL01000009">
    <property type="protein sequence ID" value="OON39364.1"/>
    <property type="molecule type" value="Genomic_DNA"/>
</dbReference>
<evidence type="ECO:0000313" key="3">
    <source>
        <dbReference type="Proteomes" id="UP000190667"/>
    </source>
</evidence>
<evidence type="ECO:0000313" key="2">
    <source>
        <dbReference type="EMBL" id="OON39364.1"/>
    </source>
</evidence>
<organism evidence="2 3">
    <name type="scientific">Izhakiella australiensis</name>
    <dbReference type="NCBI Taxonomy" id="1926881"/>
    <lineage>
        <taxon>Bacteria</taxon>
        <taxon>Pseudomonadati</taxon>
        <taxon>Pseudomonadota</taxon>
        <taxon>Gammaproteobacteria</taxon>
        <taxon>Enterobacterales</taxon>
        <taxon>Erwiniaceae</taxon>
        <taxon>Izhakiella</taxon>
    </lineage>
</organism>
<gene>
    <name evidence="2" type="ORF">BTJ39_13870</name>
</gene>
<protein>
    <submittedName>
        <fullName evidence="2">Uncharacterized protein</fullName>
    </submittedName>
</protein>
<keyword evidence="1" id="KW-0472">Membrane</keyword>
<accession>A0A1S8YJV6</accession>
<dbReference type="STRING" id="1926881.BTJ39_13870"/>
<evidence type="ECO:0000256" key="1">
    <source>
        <dbReference type="SAM" id="Phobius"/>
    </source>
</evidence>